<evidence type="ECO:0000256" key="8">
    <source>
        <dbReference type="ARBA" id="ARBA00023136"/>
    </source>
</evidence>
<name>A0A2H3L4Z8_9CHLR</name>
<keyword evidence="2" id="KW-0813">Transport</keyword>
<evidence type="ECO:0000259" key="11">
    <source>
        <dbReference type="PROSITE" id="PS50929"/>
    </source>
</evidence>
<dbReference type="SUPFAM" id="SSF90123">
    <property type="entry name" value="ABC transporter transmembrane region"/>
    <property type="match status" value="1"/>
</dbReference>
<dbReference type="PROSITE" id="PS50893">
    <property type="entry name" value="ABC_TRANSPORTER_2"/>
    <property type="match status" value="1"/>
</dbReference>
<dbReference type="InterPro" id="IPR003593">
    <property type="entry name" value="AAA+_ATPase"/>
</dbReference>
<dbReference type="FunFam" id="3.40.50.300:FF:000221">
    <property type="entry name" value="Multidrug ABC transporter ATP-binding protein"/>
    <property type="match status" value="1"/>
</dbReference>
<keyword evidence="13" id="KW-1185">Reference proteome</keyword>
<evidence type="ECO:0000256" key="3">
    <source>
        <dbReference type="ARBA" id="ARBA00022475"/>
    </source>
</evidence>
<evidence type="ECO:0000256" key="4">
    <source>
        <dbReference type="ARBA" id="ARBA00022692"/>
    </source>
</evidence>
<dbReference type="Gene3D" id="3.40.50.300">
    <property type="entry name" value="P-loop containing nucleotide triphosphate hydrolases"/>
    <property type="match status" value="1"/>
</dbReference>
<dbReference type="Pfam" id="PF00005">
    <property type="entry name" value="ABC_tran"/>
    <property type="match status" value="1"/>
</dbReference>
<comment type="subcellular location">
    <subcellularLocation>
        <location evidence="1">Cell membrane</location>
        <topology evidence="1">Multi-pass membrane protein</topology>
    </subcellularLocation>
</comment>
<dbReference type="InterPro" id="IPR003439">
    <property type="entry name" value="ABC_transporter-like_ATP-bd"/>
</dbReference>
<reference evidence="12 13" key="1">
    <citation type="submission" date="2016-05" db="EMBL/GenBank/DDBJ databases">
        <authorList>
            <person name="Lavstsen T."/>
            <person name="Jespersen J.S."/>
        </authorList>
    </citation>
    <scope>NUCLEOTIDE SEQUENCE [LARGE SCALE GENOMIC DNA]</scope>
    <source>
        <strain evidence="12 13">B7-9</strain>
    </source>
</reference>
<keyword evidence="8 9" id="KW-0472">Membrane</keyword>
<dbReference type="EMBL" id="LYXE01000106">
    <property type="protein sequence ID" value="PDV98256.1"/>
    <property type="molecule type" value="Genomic_DNA"/>
</dbReference>
<sequence>MILHQQSEFTIKDAYQYNHASRWQWIVAHVVRYKWLALVAIGCYILGWIAYAGAQVFIGRAAEEILQPSAAQGLLMLALIIMGLLALDGISMLIGTLAAETVASHFEADARQELYASLLGKNKAFHDRQRAGDIMARATDDTQQLSSMIVPGSSLIFETILGILIPITFIALTRLELALIPLGFVAAYILLARSHIRRLQPVIDRQREQYGTLNAGLEESLSGIEVVKASAREIFEQGKFRRNARIFRDLFVQQGAIEARYLPLLVYGIAAGLTFLHAMWLYRQSVIDLGSVITVIGLMNVLRFPTFISIFAFSVFQAGLSSAGRILSIIKAETDLHENATGYAAPMRGAITFEHVSFGYARRGATGTIEAPSAEAHTPAATLEAVSFDVVPGQTVAIVGQTGSGKSALTQLVNRTYDATKGRVLIDGVDVRDWSLDALRSQIGKIEQDIFLFSRSIGENIAFGAPGATQAEIEAAAHAAQAHAFIMSFPDGYATVVGERGVTLSGGQRQRIALARAFLSNPRILILDDSTSAIDSATEDQIQQAIRKAQEGRTVLLITHRLSQIRWADQILVLDSGRLVAAGSHDELLRCSRHYRRIFARFDVDLPPLEDEATPVRRAA</sequence>
<evidence type="ECO:0000256" key="5">
    <source>
        <dbReference type="ARBA" id="ARBA00022741"/>
    </source>
</evidence>
<dbReference type="InterPro" id="IPR027417">
    <property type="entry name" value="P-loop_NTPase"/>
</dbReference>
<dbReference type="GO" id="GO:0005524">
    <property type="term" value="F:ATP binding"/>
    <property type="evidence" value="ECO:0007669"/>
    <property type="project" value="UniProtKB-KW"/>
</dbReference>
<feature type="transmembrane region" description="Helical" evidence="9">
    <location>
        <begin position="261"/>
        <end position="280"/>
    </location>
</feature>
<evidence type="ECO:0000313" key="13">
    <source>
        <dbReference type="Proteomes" id="UP000220922"/>
    </source>
</evidence>
<evidence type="ECO:0000256" key="7">
    <source>
        <dbReference type="ARBA" id="ARBA00022989"/>
    </source>
</evidence>
<dbReference type="OrthoDB" id="9806127at2"/>
<dbReference type="InterPro" id="IPR017871">
    <property type="entry name" value="ABC_transporter-like_CS"/>
</dbReference>
<evidence type="ECO:0000256" key="1">
    <source>
        <dbReference type="ARBA" id="ARBA00004651"/>
    </source>
</evidence>
<gene>
    <name evidence="12" type="ORF">A9Q02_16190</name>
</gene>
<dbReference type="PANTHER" id="PTHR43394">
    <property type="entry name" value="ATP-DEPENDENT PERMEASE MDL1, MITOCHONDRIAL"/>
    <property type="match status" value="1"/>
</dbReference>
<dbReference type="Proteomes" id="UP000220922">
    <property type="component" value="Unassembled WGS sequence"/>
</dbReference>
<dbReference type="InterPro" id="IPR036640">
    <property type="entry name" value="ABC1_TM_sf"/>
</dbReference>
<feature type="transmembrane region" description="Helical" evidence="9">
    <location>
        <begin position="35"/>
        <end position="58"/>
    </location>
</feature>
<dbReference type="Pfam" id="PF00664">
    <property type="entry name" value="ABC_membrane"/>
    <property type="match status" value="1"/>
</dbReference>
<dbReference type="GO" id="GO:0016887">
    <property type="term" value="F:ATP hydrolysis activity"/>
    <property type="evidence" value="ECO:0007669"/>
    <property type="project" value="InterPro"/>
</dbReference>
<evidence type="ECO:0000256" key="9">
    <source>
        <dbReference type="SAM" id="Phobius"/>
    </source>
</evidence>
<evidence type="ECO:0000256" key="6">
    <source>
        <dbReference type="ARBA" id="ARBA00022840"/>
    </source>
</evidence>
<dbReference type="SMART" id="SM00382">
    <property type="entry name" value="AAA"/>
    <property type="match status" value="1"/>
</dbReference>
<dbReference type="GO" id="GO:0015421">
    <property type="term" value="F:ABC-type oligopeptide transporter activity"/>
    <property type="evidence" value="ECO:0007669"/>
    <property type="project" value="TreeGrafter"/>
</dbReference>
<feature type="domain" description="ABC transporter" evidence="10">
    <location>
        <begin position="351"/>
        <end position="601"/>
    </location>
</feature>
<dbReference type="GO" id="GO:0005886">
    <property type="term" value="C:plasma membrane"/>
    <property type="evidence" value="ECO:0007669"/>
    <property type="project" value="UniProtKB-SubCell"/>
</dbReference>
<keyword evidence="3" id="KW-1003">Cell membrane</keyword>
<keyword evidence="6" id="KW-0067">ATP-binding</keyword>
<feature type="transmembrane region" description="Helical" evidence="9">
    <location>
        <begin position="70"/>
        <end position="87"/>
    </location>
</feature>
<keyword evidence="4 9" id="KW-0812">Transmembrane</keyword>
<comment type="caution">
    <text evidence="12">The sequence shown here is derived from an EMBL/GenBank/DDBJ whole genome shotgun (WGS) entry which is preliminary data.</text>
</comment>
<feature type="domain" description="ABC transmembrane type-1" evidence="11">
    <location>
        <begin position="38"/>
        <end position="318"/>
    </location>
</feature>
<evidence type="ECO:0000313" key="12">
    <source>
        <dbReference type="EMBL" id="PDV98256.1"/>
    </source>
</evidence>
<feature type="transmembrane region" description="Helical" evidence="9">
    <location>
        <begin position="178"/>
        <end position="196"/>
    </location>
</feature>
<keyword evidence="7 9" id="KW-1133">Transmembrane helix</keyword>
<keyword evidence="5" id="KW-0547">Nucleotide-binding</keyword>
<accession>A0A2H3L4Z8</accession>
<organism evidence="12 13">
    <name type="scientific">Candidatus Chloroploca asiatica</name>
    <dbReference type="NCBI Taxonomy" id="1506545"/>
    <lineage>
        <taxon>Bacteria</taxon>
        <taxon>Bacillati</taxon>
        <taxon>Chloroflexota</taxon>
        <taxon>Chloroflexia</taxon>
        <taxon>Chloroflexales</taxon>
        <taxon>Chloroflexineae</taxon>
        <taxon>Oscillochloridaceae</taxon>
        <taxon>Candidatus Chloroploca</taxon>
    </lineage>
</organism>
<dbReference type="Gene3D" id="1.20.1560.10">
    <property type="entry name" value="ABC transporter type 1, transmembrane domain"/>
    <property type="match status" value="1"/>
</dbReference>
<dbReference type="PROSITE" id="PS00211">
    <property type="entry name" value="ABC_TRANSPORTER_1"/>
    <property type="match status" value="1"/>
</dbReference>
<dbReference type="InterPro" id="IPR011527">
    <property type="entry name" value="ABC1_TM_dom"/>
</dbReference>
<proteinExistence type="predicted"/>
<dbReference type="SUPFAM" id="SSF52540">
    <property type="entry name" value="P-loop containing nucleoside triphosphate hydrolases"/>
    <property type="match status" value="1"/>
</dbReference>
<dbReference type="PROSITE" id="PS50929">
    <property type="entry name" value="ABC_TM1F"/>
    <property type="match status" value="1"/>
</dbReference>
<dbReference type="InterPro" id="IPR039421">
    <property type="entry name" value="Type_1_exporter"/>
</dbReference>
<dbReference type="PANTHER" id="PTHR43394:SF1">
    <property type="entry name" value="ATP-BINDING CASSETTE SUB-FAMILY B MEMBER 10, MITOCHONDRIAL"/>
    <property type="match status" value="1"/>
</dbReference>
<evidence type="ECO:0000256" key="2">
    <source>
        <dbReference type="ARBA" id="ARBA00022448"/>
    </source>
</evidence>
<protein>
    <submittedName>
        <fullName evidence="12">ABC transporter</fullName>
    </submittedName>
</protein>
<evidence type="ECO:0000259" key="10">
    <source>
        <dbReference type="PROSITE" id="PS50893"/>
    </source>
</evidence>
<dbReference type="AlphaFoldDB" id="A0A2H3L4Z8"/>
<feature type="transmembrane region" description="Helical" evidence="9">
    <location>
        <begin position="292"/>
        <end position="316"/>
    </location>
</feature>
<feature type="transmembrane region" description="Helical" evidence="9">
    <location>
        <begin position="155"/>
        <end position="172"/>
    </location>
</feature>